<gene>
    <name evidence="2" type="ORF">Rrhod_3796</name>
</gene>
<organism evidence="2 3">
    <name type="scientific">Rhodococcus rhodnii LMG 5362</name>
    <dbReference type="NCBI Taxonomy" id="1273125"/>
    <lineage>
        <taxon>Bacteria</taxon>
        <taxon>Bacillati</taxon>
        <taxon>Actinomycetota</taxon>
        <taxon>Actinomycetes</taxon>
        <taxon>Mycobacteriales</taxon>
        <taxon>Nocardiaceae</taxon>
        <taxon>Rhodococcus</taxon>
    </lineage>
</organism>
<proteinExistence type="predicted"/>
<feature type="compositionally biased region" description="Basic residues" evidence="1">
    <location>
        <begin position="1"/>
        <end position="17"/>
    </location>
</feature>
<evidence type="ECO:0000256" key="1">
    <source>
        <dbReference type="SAM" id="MobiDB-lite"/>
    </source>
</evidence>
<dbReference type="eggNOG" id="COG0515">
    <property type="taxonomic scope" value="Bacteria"/>
</dbReference>
<feature type="region of interest" description="Disordered" evidence="1">
    <location>
        <begin position="186"/>
        <end position="251"/>
    </location>
</feature>
<evidence type="ECO:0000313" key="2">
    <source>
        <dbReference type="EMBL" id="EOM74918.1"/>
    </source>
</evidence>
<name>R7WIC0_9NOCA</name>
<keyword evidence="3" id="KW-1185">Reference proteome</keyword>
<dbReference type="EMBL" id="APMY01000113">
    <property type="protein sequence ID" value="EOM74918.1"/>
    <property type="molecule type" value="Genomic_DNA"/>
</dbReference>
<feature type="compositionally biased region" description="Pro residues" evidence="1">
    <location>
        <begin position="198"/>
        <end position="208"/>
    </location>
</feature>
<dbReference type="InterPro" id="IPR021454">
    <property type="entry name" value="DUF3105"/>
</dbReference>
<dbReference type="Proteomes" id="UP000013525">
    <property type="component" value="Unassembled WGS sequence"/>
</dbReference>
<sequence>MAHDRRGRRRRARRRTRVQPGPEVPDHQEAERWAPTAENPDPSTAIDGVTAIDYPAGIHVTGTQRVAYDHAPPFGGPHDGVWATCTGVVYEDPIRSENAVHSLEHGAVWVTYDPEQVSGDSLATLEDKVDGVPYMMLSPYPGLETPISLQSWGRQLQLDDAQDERIDQFVAALRLNPNTYPEVGASCSTIPGSGFDPDNPPPFDPSEPGPDAVPMDGGGIEPDPSEVRSGGMQLPAQGGLPAEGGVPAQGQ</sequence>
<dbReference type="Pfam" id="PF11303">
    <property type="entry name" value="DUF3105"/>
    <property type="match status" value="1"/>
</dbReference>
<evidence type="ECO:0000313" key="3">
    <source>
        <dbReference type="Proteomes" id="UP000013525"/>
    </source>
</evidence>
<reference evidence="2 3" key="1">
    <citation type="journal article" date="2013" name="Genome Announc.">
        <title>Draft Genome Sequence of Rhodococcus rhodnii Strain LMG5362, a Symbiont of Rhodnius prolixus (Hemiptera, Reduviidae, Triatominae), the Principle Vector of Trypanosoma cruzi.</title>
        <authorList>
            <person name="Pachebat J.A."/>
            <person name="van Keulen G."/>
            <person name="Whitten M.M."/>
            <person name="Girdwood S."/>
            <person name="Del Sol R."/>
            <person name="Dyson P.J."/>
            <person name="Facey P.D."/>
        </authorList>
    </citation>
    <scope>NUCLEOTIDE SEQUENCE [LARGE SCALE GENOMIC DNA]</scope>
    <source>
        <strain evidence="2 3">LMG 5362</strain>
    </source>
</reference>
<comment type="caution">
    <text evidence="2">The sequence shown here is derived from an EMBL/GenBank/DDBJ whole genome shotgun (WGS) entry which is preliminary data.</text>
</comment>
<evidence type="ECO:0008006" key="4">
    <source>
        <dbReference type="Google" id="ProtNLM"/>
    </source>
</evidence>
<accession>R7WIC0</accession>
<dbReference type="PATRIC" id="fig|1273125.3.peg.3613"/>
<protein>
    <recommendedName>
        <fullName evidence="4">DUF3105 domain-containing protein</fullName>
    </recommendedName>
</protein>
<feature type="region of interest" description="Disordered" evidence="1">
    <location>
        <begin position="1"/>
        <end position="45"/>
    </location>
</feature>
<dbReference type="AlphaFoldDB" id="R7WIC0"/>